<feature type="domain" description="G-patch" evidence="11">
    <location>
        <begin position="178"/>
        <end position="218"/>
    </location>
</feature>
<keyword evidence="4 8" id="KW-0508">mRNA splicing</keyword>
<organism evidence="12">
    <name type="scientific">Sarcoptes scabiei</name>
    <name type="common">Itch mite</name>
    <name type="synonym">Acarus scabiei</name>
    <dbReference type="NCBI Taxonomy" id="52283"/>
    <lineage>
        <taxon>Eukaryota</taxon>
        <taxon>Metazoa</taxon>
        <taxon>Ecdysozoa</taxon>
        <taxon>Arthropoda</taxon>
        <taxon>Chelicerata</taxon>
        <taxon>Arachnida</taxon>
        <taxon>Acari</taxon>
        <taxon>Acariformes</taxon>
        <taxon>Sarcoptiformes</taxon>
        <taxon>Astigmata</taxon>
        <taxon>Psoroptidia</taxon>
        <taxon>Sarcoptoidea</taxon>
        <taxon>Sarcoptidae</taxon>
        <taxon>Sarcoptinae</taxon>
        <taxon>Sarcoptes</taxon>
    </lineage>
</organism>
<dbReference type="EnsemblMetazoa" id="SSS_4099s_mrna">
    <property type="protein sequence ID" value="KAF7490688.1"/>
    <property type="gene ID" value="SSS_4099"/>
</dbReference>
<dbReference type="InterPro" id="IPR000467">
    <property type="entry name" value="G_patch_dom"/>
</dbReference>
<reference evidence="12" key="2">
    <citation type="submission" date="2020-01" db="EMBL/GenBank/DDBJ databases">
        <authorList>
            <person name="Korhonen P.K.K."/>
            <person name="Guangxu M.G."/>
            <person name="Wang T.W."/>
            <person name="Stroehlein A.J.S."/>
            <person name="Young N.D."/>
            <person name="Ang C.-S.A."/>
            <person name="Fernando D.W.F."/>
            <person name="Lu H.L."/>
            <person name="Taylor S.T."/>
            <person name="Ehtesham M.E.M."/>
            <person name="Najaraj S.H.N."/>
            <person name="Harsha G.H.G."/>
            <person name="Madugundu A.M."/>
            <person name="Renuse S.R."/>
            <person name="Holt D.H."/>
            <person name="Pandey A.P."/>
            <person name="Papenfuss A.P."/>
            <person name="Gasser R.B.G."/>
            <person name="Fischer K.F."/>
        </authorList>
    </citation>
    <scope>NUCLEOTIDE SEQUENCE</scope>
    <source>
        <strain evidence="12">SSS_KF_BRIS2020</strain>
    </source>
</reference>
<feature type="region of interest" description="Disordered" evidence="9">
    <location>
        <begin position="55"/>
        <end position="92"/>
    </location>
</feature>
<evidence type="ECO:0000256" key="4">
    <source>
        <dbReference type="ARBA" id="ARBA00023187"/>
    </source>
</evidence>
<dbReference type="PANTHER" id="PTHR13288:SF8">
    <property type="entry name" value="SPLICING FACTOR 45"/>
    <property type="match status" value="1"/>
</dbReference>
<accession>A0A834RB61</accession>
<dbReference type="FunFam" id="3.30.70.330:FF:000079">
    <property type="entry name" value="Putative splicing factor 45"/>
    <property type="match status" value="1"/>
</dbReference>
<dbReference type="InterPro" id="IPR040052">
    <property type="entry name" value="RBM17"/>
</dbReference>
<dbReference type="Pfam" id="PF00076">
    <property type="entry name" value="RRM_1"/>
    <property type="match status" value="1"/>
</dbReference>
<evidence type="ECO:0000256" key="6">
    <source>
        <dbReference type="ARBA" id="ARBA00065586"/>
    </source>
</evidence>
<comment type="subunit">
    <text evidence="6">Binds SXL. Associates with the spliceosome. Interacts with SF3B1, SF1 and U2AF2.</text>
</comment>
<dbReference type="GO" id="GO:0000380">
    <property type="term" value="P:alternative mRNA splicing, via spliceosome"/>
    <property type="evidence" value="ECO:0007669"/>
    <property type="project" value="TreeGrafter"/>
</dbReference>
<dbReference type="SMART" id="SM00361">
    <property type="entry name" value="RRM_1"/>
    <property type="match status" value="1"/>
</dbReference>
<feature type="compositionally biased region" description="Low complexity" evidence="9">
    <location>
        <begin position="62"/>
        <end position="79"/>
    </location>
</feature>
<dbReference type="InterPro" id="IPR034653">
    <property type="entry name" value="SPF45_RRM"/>
</dbReference>
<sequence length="336" mass="37737">MSLYDDIITNKDILDRPKTTSIKLLQDHLQTKRNASKIHQKSSLFHGNYQKKIASTKEDLQSSSVLSQTTSSSTSKNSSPLGGDWDVNEEYDPRWPNDYEKLLKERDVKEQSNRAKSQVIATRSLGLDYDDDDDDDDDYYEGGKSESVSKSTASFGPPPSLLENVEKVSSKPAKSFEVSSVAAKIMAKMGYREGQGLGKLEQGINKALLVEKTSKTQGKIILETEKKLENLPITEMLKNPSRVVLLRNMVGPGEVDNELEPETKEECSKYGEVIRCRIDEVKNYDNEEDAVRIYIEFTNVDAAIKALVDLNGRYFGGRIVKASFFDSDKFAQISKH</sequence>
<reference evidence="13" key="3">
    <citation type="submission" date="2022-06" db="UniProtKB">
        <authorList>
            <consortium name="EnsemblMetazoa"/>
        </authorList>
    </citation>
    <scope>IDENTIFICATION</scope>
</reference>
<dbReference type="GO" id="GO:0071011">
    <property type="term" value="C:precatalytic spliceosome"/>
    <property type="evidence" value="ECO:0007669"/>
    <property type="project" value="TreeGrafter"/>
</dbReference>
<dbReference type="PIRSF" id="PIRSF031066">
    <property type="entry name" value="Splicing_factor_SPF45"/>
    <property type="match status" value="1"/>
</dbReference>
<evidence type="ECO:0000256" key="1">
    <source>
        <dbReference type="ARBA" id="ARBA00004123"/>
    </source>
</evidence>
<evidence type="ECO:0000256" key="8">
    <source>
        <dbReference type="PIRNR" id="PIRNR031066"/>
    </source>
</evidence>
<comment type="function">
    <text evidence="8">Splice factor that binds to the single-stranded 3'AG at the exon/intron border and promotes its utilization in the second catalytic step. Involved in the regulation of alternative splicing and the utilization of cryptic splice sites.</text>
</comment>
<proteinExistence type="predicted"/>
<evidence type="ECO:0000256" key="9">
    <source>
        <dbReference type="SAM" id="MobiDB-lite"/>
    </source>
</evidence>
<dbReference type="Pfam" id="PF01585">
    <property type="entry name" value="G-patch"/>
    <property type="match status" value="1"/>
</dbReference>
<dbReference type="Gene3D" id="3.30.70.330">
    <property type="match status" value="1"/>
</dbReference>
<dbReference type="GO" id="GO:0003723">
    <property type="term" value="F:RNA binding"/>
    <property type="evidence" value="ECO:0007669"/>
    <property type="project" value="UniProtKB-UniRule"/>
</dbReference>
<feature type="domain" description="RRM" evidence="10">
    <location>
        <begin position="242"/>
        <end position="327"/>
    </location>
</feature>
<comment type="subunit">
    <text evidence="8">Associates with the spliceosome.</text>
</comment>
<evidence type="ECO:0000313" key="12">
    <source>
        <dbReference type="EMBL" id="KAF7490688.1"/>
    </source>
</evidence>
<reference evidence="14" key="1">
    <citation type="journal article" date="2020" name="PLoS Negl. Trop. Dis.">
        <title>High-quality nuclear genome for Sarcoptes scabiei-A critical resource for a neglected parasite.</title>
        <authorList>
            <person name="Korhonen P.K."/>
            <person name="Gasser R.B."/>
            <person name="Ma G."/>
            <person name="Wang T."/>
            <person name="Stroehlein A.J."/>
            <person name="Young N.D."/>
            <person name="Ang C.S."/>
            <person name="Fernando D.D."/>
            <person name="Lu H.C."/>
            <person name="Taylor S."/>
            <person name="Reynolds S.L."/>
            <person name="Mofiz E."/>
            <person name="Najaraj S.H."/>
            <person name="Gowda H."/>
            <person name="Madugundu A."/>
            <person name="Renuse S."/>
            <person name="Holt D."/>
            <person name="Pandey A."/>
            <person name="Papenfuss A.T."/>
            <person name="Fischer K."/>
        </authorList>
    </citation>
    <scope>NUCLEOTIDE SEQUENCE [LARGE SCALE GENOMIC DNA]</scope>
</reference>
<evidence type="ECO:0000259" key="11">
    <source>
        <dbReference type="PROSITE" id="PS50174"/>
    </source>
</evidence>
<evidence type="ECO:0000313" key="14">
    <source>
        <dbReference type="Proteomes" id="UP000070412"/>
    </source>
</evidence>
<feature type="region of interest" description="Disordered" evidence="9">
    <location>
        <begin position="126"/>
        <end position="162"/>
    </location>
</feature>
<dbReference type="PANTHER" id="PTHR13288">
    <property type="entry name" value="SPLICING FACTOR 45 SPF45"/>
    <property type="match status" value="1"/>
</dbReference>
<dbReference type="AlphaFoldDB" id="A0A834RB61"/>
<dbReference type="SUPFAM" id="SSF54928">
    <property type="entry name" value="RNA-binding domain, RBD"/>
    <property type="match status" value="1"/>
</dbReference>
<dbReference type="InterPro" id="IPR035979">
    <property type="entry name" value="RBD_domain_sf"/>
</dbReference>
<dbReference type="SMART" id="SM00443">
    <property type="entry name" value="G_patch"/>
    <property type="match status" value="1"/>
</dbReference>
<dbReference type="InterPro" id="IPR003954">
    <property type="entry name" value="RRM_euk-type"/>
</dbReference>
<keyword evidence="3 8" id="KW-0694">RNA-binding</keyword>
<keyword evidence="2 8" id="KW-0507">mRNA processing</keyword>
<dbReference type="GO" id="GO:0005654">
    <property type="term" value="C:nucleoplasm"/>
    <property type="evidence" value="ECO:0007669"/>
    <property type="project" value="UniProtKB-UniRule"/>
</dbReference>
<dbReference type="PROSITE" id="PS50102">
    <property type="entry name" value="RRM"/>
    <property type="match status" value="1"/>
</dbReference>
<keyword evidence="8" id="KW-0747">Spliceosome</keyword>
<name>A0A834RB61_SARSC</name>
<evidence type="ECO:0000256" key="7">
    <source>
        <dbReference type="ARBA" id="ARBA00074919"/>
    </source>
</evidence>
<keyword evidence="14" id="KW-1185">Reference proteome</keyword>
<dbReference type="CDD" id="cd12647">
    <property type="entry name" value="RRM_UHM_SPF45"/>
    <property type="match status" value="1"/>
</dbReference>
<gene>
    <name evidence="12" type="ORF">SSS_4099</name>
</gene>
<dbReference type="PROSITE" id="PS50174">
    <property type="entry name" value="G_PATCH"/>
    <property type="match status" value="1"/>
</dbReference>
<dbReference type="SMART" id="SM00360">
    <property type="entry name" value="RRM"/>
    <property type="match status" value="1"/>
</dbReference>
<dbReference type="EMBL" id="WVUK01000062">
    <property type="protein sequence ID" value="KAF7490688.1"/>
    <property type="molecule type" value="Genomic_DNA"/>
</dbReference>
<feature type="compositionally biased region" description="Acidic residues" evidence="9">
    <location>
        <begin position="128"/>
        <end position="140"/>
    </location>
</feature>
<comment type="subcellular location">
    <subcellularLocation>
        <location evidence="1 8">Nucleus</location>
    </subcellularLocation>
</comment>
<dbReference type="InterPro" id="IPR000504">
    <property type="entry name" value="RRM_dom"/>
</dbReference>
<dbReference type="InterPro" id="IPR012677">
    <property type="entry name" value="Nucleotide-bd_a/b_plait_sf"/>
</dbReference>
<evidence type="ECO:0000256" key="3">
    <source>
        <dbReference type="ARBA" id="ARBA00022884"/>
    </source>
</evidence>
<protein>
    <recommendedName>
        <fullName evidence="7 8">Splicing factor 45</fullName>
    </recommendedName>
    <alternativeName>
        <fullName evidence="8">RNA-binding motif protein 17</fullName>
    </alternativeName>
</protein>
<dbReference type="GO" id="GO:0045292">
    <property type="term" value="P:mRNA cis splicing, via spliceosome"/>
    <property type="evidence" value="ECO:0007669"/>
    <property type="project" value="UniProtKB-UniRule"/>
</dbReference>
<evidence type="ECO:0000313" key="13">
    <source>
        <dbReference type="EnsemblMetazoa" id="KAF7490688.1"/>
    </source>
</evidence>
<evidence type="ECO:0000256" key="5">
    <source>
        <dbReference type="ARBA" id="ARBA00023242"/>
    </source>
</evidence>
<dbReference type="Proteomes" id="UP000070412">
    <property type="component" value="Unassembled WGS sequence"/>
</dbReference>
<evidence type="ECO:0000259" key="10">
    <source>
        <dbReference type="PROSITE" id="PS50102"/>
    </source>
</evidence>
<evidence type="ECO:0000256" key="2">
    <source>
        <dbReference type="ARBA" id="ARBA00022664"/>
    </source>
</evidence>
<dbReference type="OrthoDB" id="5411533at2759"/>
<keyword evidence="5 8" id="KW-0539">Nucleus</keyword>